<dbReference type="GO" id="GO:0000428">
    <property type="term" value="C:DNA-directed RNA polymerase complex"/>
    <property type="evidence" value="ECO:0007669"/>
    <property type="project" value="UniProtKB-KW"/>
</dbReference>
<dbReference type="Gene3D" id="3.30.1490.120">
    <property type="entry name" value="RNA polymerase Rpb7-like, N-terminal domain"/>
    <property type="match status" value="1"/>
</dbReference>
<dbReference type="InterPro" id="IPR046399">
    <property type="entry name" value="RNApol_Rpo7"/>
</dbReference>
<dbReference type="InterPro" id="IPR004519">
    <property type="entry name" value="RNAP_E/RPC8"/>
</dbReference>
<keyword evidence="3 4" id="KW-0804">Transcription</keyword>
<keyword evidence="4" id="KW-0808">Transferase</keyword>
<comment type="subunit">
    <text evidence="4">Part of the RNA polymerase complex. Forms a stalk with Rpo4 that extends from the main structure.</text>
</comment>
<reference evidence="6 7" key="1">
    <citation type="journal article" date="2022" name="Microbiol. Resour. Announc.">
        <title>Complete Genome Sequence of the Hyperthermophilic and Acidophilic Archaeon Saccharolobus caldissimus Strain HS-3T.</title>
        <authorList>
            <person name="Sakai H.D."/>
            <person name="Kurosawa N."/>
        </authorList>
    </citation>
    <scope>NUCLEOTIDE SEQUENCE [LARGE SCALE GENOMIC DNA]</scope>
    <source>
        <strain evidence="6 7">JCM32116</strain>
    </source>
</reference>
<dbReference type="SUPFAM" id="SSF50249">
    <property type="entry name" value="Nucleic acid-binding proteins"/>
    <property type="match status" value="1"/>
</dbReference>
<dbReference type="KEGG" id="scas:SACC_06140"/>
<sequence>MYKLIKARSIVRIPPSEFGKPLEEIALNELRQQYQERLFKELGLVLAILNVKVNDEGILVFGDGATYHEVEFEMLTYVPVPQEVIEGEVLQVDNYGIFVNLGPMDGLVHISQIADDSLKYDSARGIIIGEKSKKVIQKGDKVRARIISVASAATGRLPRVALTMRQPYLGKIEWLTQTTKK</sequence>
<gene>
    <name evidence="4" type="primary">rpo7</name>
    <name evidence="4" type="synonym">rpoE</name>
    <name evidence="6" type="ORF">SACC_06140</name>
</gene>
<comment type="similarity">
    <text evidence="1 4">Belongs to the eukaryotic RPB7/RPC8 RNA polymerase subunit family.</text>
</comment>
<keyword evidence="4" id="KW-0548">Nucleotidyltransferase</keyword>
<evidence type="ECO:0000313" key="6">
    <source>
        <dbReference type="EMBL" id="BDB97597.1"/>
    </source>
</evidence>
<dbReference type="InterPro" id="IPR005576">
    <property type="entry name" value="Rpb7-like_N"/>
</dbReference>
<dbReference type="GO" id="GO:0006352">
    <property type="term" value="P:DNA-templated transcription initiation"/>
    <property type="evidence" value="ECO:0007669"/>
    <property type="project" value="InterPro"/>
</dbReference>
<evidence type="ECO:0000313" key="7">
    <source>
        <dbReference type="Proteomes" id="UP001319921"/>
    </source>
</evidence>
<comment type="function">
    <text evidence="4">DNA-dependent RNA polymerase (RNAP) catalyzes the transcription of DNA into RNA using the four ribonucleoside triphosphates as substrates.</text>
</comment>
<evidence type="ECO:0000256" key="2">
    <source>
        <dbReference type="ARBA" id="ARBA00022478"/>
    </source>
</evidence>
<evidence type="ECO:0000259" key="5">
    <source>
        <dbReference type="PROSITE" id="PS50126"/>
    </source>
</evidence>
<dbReference type="SUPFAM" id="SSF88798">
    <property type="entry name" value="N-terminal, heterodimerisation domain of RBP7 (RpoE)"/>
    <property type="match status" value="1"/>
</dbReference>
<dbReference type="PANTHER" id="PTHR12709:SF4">
    <property type="entry name" value="DNA-DIRECTED RNA POLYMERASE II SUBUNIT RPB7"/>
    <property type="match status" value="1"/>
</dbReference>
<proteinExistence type="inferred from homology"/>
<dbReference type="InterPro" id="IPR003029">
    <property type="entry name" value="S1_domain"/>
</dbReference>
<evidence type="ECO:0000256" key="1">
    <source>
        <dbReference type="ARBA" id="ARBA00009307"/>
    </source>
</evidence>
<dbReference type="CDD" id="cd04331">
    <property type="entry name" value="RNAP_E_N"/>
    <property type="match status" value="1"/>
</dbReference>
<dbReference type="Pfam" id="PF00575">
    <property type="entry name" value="S1"/>
    <property type="match status" value="1"/>
</dbReference>
<dbReference type="GeneID" id="68865348"/>
<accession>A0AAQ4CP66</accession>
<keyword evidence="4" id="KW-0963">Cytoplasm</keyword>
<dbReference type="GO" id="GO:0003899">
    <property type="term" value="F:DNA-directed RNA polymerase activity"/>
    <property type="evidence" value="ECO:0007669"/>
    <property type="project" value="UniProtKB-UniRule"/>
</dbReference>
<protein>
    <recommendedName>
        <fullName evidence="4">DNA-directed RNA polymerase subunit Rpo7</fullName>
        <ecNumber evidence="4">2.7.7.6</ecNumber>
    </recommendedName>
    <alternativeName>
        <fullName evidence="4">DNA-directed RNA polymerase subunit E</fullName>
    </alternativeName>
</protein>
<dbReference type="InterPro" id="IPR045113">
    <property type="entry name" value="Rpb7-like"/>
</dbReference>
<keyword evidence="2 4" id="KW-0240">DNA-directed RNA polymerase</keyword>
<dbReference type="InterPro" id="IPR036898">
    <property type="entry name" value="RNA_pol_Rpb7-like_N_sf"/>
</dbReference>
<dbReference type="HAMAP" id="MF_00865">
    <property type="entry name" value="RNApol_arch_Rpo7"/>
    <property type="match status" value="1"/>
</dbReference>
<dbReference type="EMBL" id="AP025226">
    <property type="protein sequence ID" value="BDB97597.1"/>
    <property type="molecule type" value="Genomic_DNA"/>
</dbReference>
<feature type="domain" description="S1 motif" evidence="5">
    <location>
        <begin position="82"/>
        <end position="165"/>
    </location>
</feature>
<dbReference type="SMART" id="SM00316">
    <property type="entry name" value="S1"/>
    <property type="match status" value="1"/>
</dbReference>
<dbReference type="GO" id="GO:0005737">
    <property type="term" value="C:cytoplasm"/>
    <property type="evidence" value="ECO:0007669"/>
    <property type="project" value="UniProtKB-SubCell"/>
</dbReference>
<dbReference type="CDD" id="cd04460">
    <property type="entry name" value="S1_RpoE"/>
    <property type="match status" value="1"/>
</dbReference>
<keyword evidence="7" id="KW-1185">Reference proteome</keyword>
<dbReference type="NCBIfam" id="NF006333">
    <property type="entry name" value="PRK08563.1"/>
    <property type="match status" value="1"/>
</dbReference>
<comment type="catalytic activity">
    <reaction evidence="4">
        <text>RNA(n) + a ribonucleoside 5'-triphosphate = RNA(n+1) + diphosphate</text>
        <dbReference type="Rhea" id="RHEA:21248"/>
        <dbReference type="Rhea" id="RHEA-COMP:14527"/>
        <dbReference type="Rhea" id="RHEA-COMP:17342"/>
        <dbReference type="ChEBI" id="CHEBI:33019"/>
        <dbReference type="ChEBI" id="CHEBI:61557"/>
        <dbReference type="ChEBI" id="CHEBI:140395"/>
        <dbReference type="EC" id="2.7.7.6"/>
    </reaction>
</comment>
<dbReference type="EC" id="2.7.7.6" evidence="4"/>
<dbReference type="GO" id="GO:0003677">
    <property type="term" value="F:DNA binding"/>
    <property type="evidence" value="ECO:0007669"/>
    <property type="project" value="InterPro"/>
</dbReference>
<evidence type="ECO:0000256" key="4">
    <source>
        <dbReference type="HAMAP-Rule" id="MF_00865"/>
    </source>
</evidence>
<dbReference type="PROSITE" id="PS50126">
    <property type="entry name" value="S1"/>
    <property type="match status" value="1"/>
</dbReference>
<name>A0AAQ4CP66_9CREN</name>
<dbReference type="Pfam" id="PF03876">
    <property type="entry name" value="SHS2_Rpb7-N"/>
    <property type="match status" value="1"/>
</dbReference>
<dbReference type="RefSeq" id="WP_229571584.1">
    <property type="nucleotide sequence ID" value="NZ_AP025226.1"/>
</dbReference>
<dbReference type="InterPro" id="IPR012340">
    <property type="entry name" value="NA-bd_OB-fold"/>
</dbReference>
<comment type="domain">
    <text evidence="4">Forms 2 domains with an elongated structure; Rpo4 packs into the hinge region between the 2 domains.</text>
</comment>
<evidence type="ECO:0000256" key="3">
    <source>
        <dbReference type="ARBA" id="ARBA00023163"/>
    </source>
</evidence>
<dbReference type="PANTHER" id="PTHR12709">
    <property type="entry name" value="DNA-DIRECTED RNA POLYMERASE II, III"/>
    <property type="match status" value="1"/>
</dbReference>
<dbReference type="AlphaFoldDB" id="A0AAQ4CP66"/>
<organism evidence="6 7">
    <name type="scientific">Saccharolobus caldissimus</name>
    <dbReference type="NCBI Taxonomy" id="1702097"/>
    <lineage>
        <taxon>Archaea</taxon>
        <taxon>Thermoproteota</taxon>
        <taxon>Thermoprotei</taxon>
        <taxon>Sulfolobales</taxon>
        <taxon>Sulfolobaceae</taxon>
        <taxon>Saccharolobus</taxon>
    </lineage>
</organism>
<dbReference type="Proteomes" id="UP001319921">
    <property type="component" value="Chromosome"/>
</dbReference>
<dbReference type="NCBIfam" id="TIGR00448">
    <property type="entry name" value="rpoE"/>
    <property type="match status" value="1"/>
</dbReference>
<comment type="subcellular location">
    <subcellularLocation>
        <location evidence="4">Cytoplasm</location>
    </subcellularLocation>
</comment>
<dbReference type="Gene3D" id="2.40.50.140">
    <property type="entry name" value="Nucleic acid-binding proteins"/>
    <property type="match status" value="1"/>
</dbReference>